<feature type="transmembrane region" description="Helical" evidence="1">
    <location>
        <begin position="6"/>
        <end position="25"/>
    </location>
</feature>
<keyword evidence="1" id="KW-0472">Membrane</keyword>
<organism evidence="2 3">
    <name type="scientific">Leptospira idonii</name>
    <dbReference type="NCBI Taxonomy" id="1193500"/>
    <lineage>
        <taxon>Bacteria</taxon>
        <taxon>Pseudomonadati</taxon>
        <taxon>Spirochaetota</taxon>
        <taxon>Spirochaetia</taxon>
        <taxon>Leptospirales</taxon>
        <taxon>Leptospiraceae</taxon>
        <taxon>Leptospira</taxon>
    </lineage>
</organism>
<dbReference type="Proteomes" id="UP000298058">
    <property type="component" value="Unassembled WGS sequence"/>
</dbReference>
<keyword evidence="1" id="KW-0812">Transmembrane</keyword>
<dbReference type="AlphaFoldDB" id="A0A4R9M2H9"/>
<accession>A0A4R9M2H9</accession>
<gene>
    <name evidence="2" type="ORF">EHS15_05690</name>
</gene>
<name>A0A4R9M2H9_9LEPT</name>
<proteinExistence type="predicted"/>
<protein>
    <submittedName>
        <fullName evidence="2">Uncharacterized protein</fullName>
    </submittedName>
</protein>
<sequence length="65" mass="7629">MSIRLPLVLSLVFFSVNFLVCSFSYREKNDERFRLGDSIIRYAEELDKNSPSPSQSRLQHNNHIL</sequence>
<comment type="caution">
    <text evidence="2">The sequence shown here is derived from an EMBL/GenBank/DDBJ whole genome shotgun (WGS) entry which is preliminary data.</text>
</comment>
<keyword evidence="1" id="KW-1133">Transmembrane helix</keyword>
<keyword evidence="3" id="KW-1185">Reference proteome</keyword>
<dbReference type="OrthoDB" id="342248at2"/>
<evidence type="ECO:0000313" key="2">
    <source>
        <dbReference type="EMBL" id="TGN20181.1"/>
    </source>
</evidence>
<reference evidence="2" key="1">
    <citation type="journal article" date="2019" name="PLoS Negl. Trop. Dis.">
        <title>Revisiting the worldwide diversity of Leptospira species in the environment.</title>
        <authorList>
            <person name="Vincent A.T."/>
            <person name="Schiettekatte O."/>
            <person name="Bourhy P."/>
            <person name="Veyrier F.J."/>
            <person name="Picardeau M."/>
        </authorList>
    </citation>
    <scope>NUCLEOTIDE SEQUENCE [LARGE SCALE GENOMIC DNA]</scope>
    <source>
        <strain evidence="2">201300427</strain>
    </source>
</reference>
<dbReference type="RefSeq" id="WP_135759577.1">
    <property type="nucleotide sequence ID" value="NZ_RQHW01000016.1"/>
</dbReference>
<evidence type="ECO:0000313" key="3">
    <source>
        <dbReference type="Proteomes" id="UP000298058"/>
    </source>
</evidence>
<dbReference type="EMBL" id="RQHW01000016">
    <property type="protein sequence ID" value="TGN20181.1"/>
    <property type="molecule type" value="Genomic_DNA"/>
</dbReference>
<evidence type="ECO:0000256" key="1">
    <source>
        <dbReference type="SAM" id="Phobius"/>
    </source>
</evidence>